<sequence length="51" mass="6010">MPFKNQRVSVKESIEKKHKFLNDTSRKQKTSLSSPNSQKTKKHLTKILKKK</sequence>
<dbReference type="RefSeq" id="WP_006035580.1">
    <property type="nucleotide sequence ID" value="NZ_AAQJ02000001.1"/>
</dbReference>
<organism evidence="2 3">
    <name type="scientific">Rickettsiella grylli</name>
    <dbReference type="NCBI Taxonomy" id="59196"/>
    <lineage>
        <taxon>Bacteria</taxon>
        <taxon>Pseudomonadati</taxon>
        <taxon>Pseudomonadota</taxon>
        <taxon>Gammaproteobacteria</taxon>
        <taxon>Legionellales</taxon>
        <taxon>Coxiellaceae</taxon>
        <taxon>Rickettsiella</taxon>
    </lineage>
</organism>
<dbReference type="AlphaFoldDB" id="A8PNS6"/>
<feature type="compositionally biased region" description="Basic and acidic residues" evidence="1">
    <location>
        <begin position="9"/>
        <end position="26"/>
    </location>
</feature>
<name>A8PNS6_9COXI</name>
<feature type="compositionally biased region" description="Basic residues" evidence="1">
    <location>
        <begin position="39"/>
        <end position="51"/>
    </location>
</feature>
<dbReference type="EMBL" id="AAQJ02000001">
    <property type="protein sequence ID" value="EDP46606.1"/>
    <property type="molecule type" value="Genomic_DNA"/>
</dbReference>
<evidence type="ECO:0000313" key="2">
    <source>
        <dbReference type="EMBL" id="EDP46606.1"/>
    </source>
</evidence>
<proteinExistence type="predicted"/>
<gene>
    <name evidence="2" type="ORF">RICGR_1101</name>
</gene>
<evidence type="ECO:0000256" key="1">
    <source>
        <dbReference type="SAM" id="MobiDB-lite"/>
    </source>
</evidence>
<protein>
    <submittedName>
        <fullName evidence="2">Uncharacterized protein</fullName>
    </submittedName>
</protein>
<accession>A8PNS6</accession>
<evidence type="ECO:0000313" key="3">
    <source>
        <dbReference type="Proteomes" id="UP000054075"/>
    </source>
</evidence>
<reference evidence="2" key="2">
    <citation type="submission" date="2007-10" db="EMBL/GenBank/DDBJ databases">
        <authorList>
            <person name="Myers G.S."/>
        </authorList>
    </citation>
    <scope>NUCLEOTIDE SEQUENCE [LARGE SCALE GENOMIC DNA]</scope>
</reference>
<comment type="caution">
    <text evidence="2">The sequence shown here is derived from an EMBL/GenBank/DDBJ whole genome shotgun (WGS) entry which is preliminary data.</text>
</comment>
<reference evidence="2" key="1">
    <citation type="submission" date="2006-04" db="EMBL/GenBank/DDBJ databases">
        <authorList>
            <person name="Seshadri R."/>
            <person name="Federici B.A."/>
        </authorList>
    </citation>
    <scope>NUCLEOTIDE SEQUENCE [LARGE SCALE GENOMIC DNA]</scope>
</reference>
<dbReference type="Proteomes" id="UP000054075">
    <property type="component" value="Unassembled WGS sequence"/>
</dbReference>
<keyword evidence="3" id="KW-1185">Reference proteome</keyword>
<feature type="region of interest" description="Disordered" evidence="1">
    <location>
        <begin position="1"/>
        <end position="51"/>
    </location>
</feature>